<proteinExistence type="predicted"/>
<dbReference type="InterPro" id="IPR029050">
    <property type="entry name" value="Immunoprotect_excell_Ig-like"/>
</dbReference>
<keyword evidence="1" id="KW-0732">Signal</keyword>
<accession>A0ABP3RJ61</accession>
<sequence length="171" mass="19666">MSKKKWILVILSVMLVIAWGFRVYQVNAGVATEYKIKTYKLGEEIKLDNAILQIKSASYGKTEVENNYKSVPLTLEMEVRNISDKKIDVMHLITAKLGYGLEYFQTRDGNFDVEKLRSLKPDMSTNIVLIYHVSPKYNGKTPKIYLNQHLYEKKVVDSYKEGVRLGIAVQL</sequence>
<comment type="caution">
    <text evidence="2">The sequence shown here is derived from an EMBL/GenBank/DDBJ whole genome shotgun (WGS) entry which is preliminary data.</text>
</comment>
<organism evidence="2 3">
    <name type="scientific">Virgibacillus siamensis</name>
    <dbReference type="NCBI Taxonomy" id="480071"/>
    <lineage>
        <taxon>Bacteria</taxon>
        <taxon>Bacillati</taxon>
        <taxon>Bacillota</taxon>
        <taxon>Bacilli</taxon>
        <taxon>Bacillales</taxon>
        <taxon>Bacillaceae</taxon>
        <taxon>Virgibacillus</taxon>
    </lineage>
</organism>
<evidence type="ECO:0000313" key="3">
    <source>
        <dbReference type="Proteomes" id="UP001500866"/>
    </source>
</evidence>
<dbReference type="RefSeq" id="WP_343814207.1">
    <property type="nucleotide sequence ID" value="NZ_BAAADS010000018.1"/>
</dbReference>
<evidence type="ECO:0008006" key="4">
    <source>
        <dbReference type="Google" id="ProtNLM"/>
    </source>
</evidence>
<gene>
    <name evidence="2" type="ORF">GCM10009001_27350</name>
</gene>
<evidence type="ECO:0000256" key="1">
    <source>
        <dbReference type="ARBA" id="ARBA00022729"/>
    </source>
</evidence>
<keyword evidence="3" id="KW-1185">Reference proteome</keyword>
<dbReference type="EMBL" id="BAAADS010000018">
    <property type="protein sequence ID" value="GAA0608538.1"/>
    <property type="molecule type" value="Genomic_DNA"/>
</dbReference>
<dbReference type="Proteomes" id="UP001500866">
    <property type="component" value="Unassembled WGS sequence"/>
</dbReference>
<reference evidence="3" key="1">
    <citation type="journal article" date="2019" name="Int. J. Syst. Evol. Microbiol.">
        <title>The Global Catalogue of Microorganisms (GCM) 10K type strain sequencing project: providing services to taxonomists for standard genome sequencing and annotation.</title>
        <authorList>
            <consortium name="The Broad Institute Genomics Platform"/>
            <consortium name="The Broad Institute Genome Sequencing Center for Infectious Disease"/>
            <person name="Wu L."/>
            <person name="Ma J."/>
        </authorList>
    </citation>
    <scope>NUCLEOTIDE SEQUENCE [LARGE SCALE GENOMIC DNA]</scope>
    <source>
        <strain evidence="3">JCM 15395</strain>
    </source>
</reference>
<protein>
    <recommendedName>
        <fullName evidence="4">DUF4352 domain-containing protein</fullName>
    </recommendedName>
</protein>
<dbReference type="Gene3D" id="2.60.40.1240">
    <property type="match status" value="1"/>
</dbReference>
<name>A0ABP3RJ61_9BACI</name>
<evidence type="ECO:0000313" key="2">
    <source>
        <dbReference type="EMBL" id="GAA0608538.1"/>
    </source>
</evidence>